<dbReference type="EMBL" id="BAAFGZ010000027">
    <property type="protein sequence ID" value="GAB0132829.1"/>
    <property type="molecule type" value="Genomic_DNA"/>
</dbReference>
<evidence type="ECO:0000256" key="7">
    <source>
        <dbReference type="ARBA" id="ARBA00023128"/>
    </source>
</evidence>
<gene>
    <name evidence="13" type="primary">g1254</name>
    <name evidence="13" type="ORF">EsDP_00001254</name>
</gene>
<organism evidence="13 14">
    <name type="scientific">Epichloe bromicola</name>
    <dbReference type="NCBI Taxonomy" id="79588"/>
    <lineage>
        <taxon>Eukaryota</taxon>
        <taxon>Fungi</taxon>
        <taxon>Dikarya</taxon>
        <taxon>Ascomycota</taxon>
        <taxon>Pezizomycotina</taxon>
        <taxon>Sordariomycetes</taxon>
        <taxon>Hypocreomycetidae</taxon>
        <taxon>Hypocreales</taxon>
        <taxon>Clavicipitaceae</taxon>
        <taxon>Epichloe</taxon>
    </lineage>
</organism>
<evidence type="ECO:0000256" key="2">
    <source>
        <dbReference type="ARBA" id="ARBA00009877"/>
    </source>
</evidence>
<keyword evidence="7" id="KW-0496">Mitochondrion</keyword>
<evidence type="ECO:0000256" key="9">
    <source>
        <dbReference type="RuleBase" id="RU003945"/>
    </source>
</evidence>
<feature type="region of interest" description="Disordered" evidence="10">
    <location>
        <begin position="83"/>
        <end position="135"/>
    </location>
</feature>
<evidence type="ECO:0000256" key="6">
    <source>
        <dbReference type="ARBA" id="ARBA00022989"/>
    </source>
</evidence>
<keyword evidence="8 11" id="KW-0472">Membrane</keyword>
<keyword evidence="14" id="KW-1185">Reference proteome</keyword>
<evidence type="ECO:0000256" key="11">
    <source>
        <dbReference type="SAM" id="Phobius"/>
    </source>
</evidence>
<evidence type="ECO:0000313" key="14">
    <source>
        <dbReference type="Proteomes" id="UP001562357"/>
    </source>
</evidence>
<feature type="transmembrane region" description="Helical" evidence="11">
    <location>
        <begin position="341"/>
        <end position="360"/>
    </location>
</feature>
<name>A0ABQ0CHB0_9HYPO</name>
<feature type="region of interest" description="Disordered" evidence="10">
    <location>
        <begin position="467"/>
        <end position="487"/>
    </location>
</feature>
<keyword evidence="3 9" id="KW-0812">Transmembrane</keyword>
<dbReference type="PANTHER" id="PTHR12428:SF66">
    <property type="entry name" value="MITOCHONDRIAL INNER MEMBRANE PROTEIN OXA1L"/>
    <property type="match status" value="1"/>
</dbReference>
<feature type="domain" description="Membrane insertase YidC/Oxa/ALB C-terminal" evidence="12">
    <location>
        <begin position="189"/>
        <end position="383"/>
    </location>
</feature>
<dbReference type="CDD" id="cd22249">
    <property type="entry name" value="UDM1_RNF168_RNF169-like"/>
    <property type="match status" value="1"/>
</dbReference>
<comment type="caution">
    <text evidence="13">The sequence shown here is derived from an EMBL/GenBank/DDBJ whole genome shotgun (WGS) entry which is preliminary data.</text>
</comment>
<dbReference type="CDD" id="cd20069">
    <property type="entry name" value="5TM_Oxa1-like"/>
    <property type="match status" value="1"/>
</dbReference>
<dbReference type="InterPro" id="IPR001708">
    <property type="entry name" value="YidC/ALB3/OXA1/COX18"/>
</dbReference>
<evidence type="ECO:0000313" key="13">
    <source>
        <dbReference type="EMBL" id="GAB0132829.1"/>
    </source>
</evidence>
<evidence type="ECO:0000256" key="1">
    <source>
        <dbReference type="ARBA" id="ARBA00004448"/>
    </source>
</evidence>
<evidence type="ECO:0000256" key="3">
    <source>
        <dbReference type="ARBA" id="ARBA00022692"/>
    </source>
</evidence>
<evidence type="ECO:0000259" key="12">
    <source>
        <dbReference type="Pfam" id="PF02096"/>
    </source>
</evidence>
<feature type="transmembrane region" description="Helical" evidence="11">
    <location>
        <begin position="181"/>
        <end position="203"/>
    </location>
</feature>
<keyword evidence="6 11" id="KW-1133">Transmembrane helix</keyword>
<feature type="transmembrane region" description="Helical" evidence="11">
    <location>
        <begin position="265"/>
        <end position="292"/>
    </location>
</feature>
<evidence type="ECO:0000256" key="5">
    <source>
        <dbReference type="ARBA" id="ARBA00022946"/>
    </source>
</evidence>
<feature type="compositionally biased region" description="Polar residues" evidence="10">
    <location>
        <begin position="27"/>
        <end position="56"/>
    </location>
</feature>
<reference evidence="14" key="1">
    <citation type="submission" date="2024-06" db="EMBL/GenBank/DDBJ databases">
        <title>Draft Genome Sequences of Epichloe bromicola Strains Isolated from Elymus ciliaris.</title>
        <authorList>
            <consortium name="Epichloe bromicola genome sequencing consortium"/>
            <person name="Miura A."/>
            <person name="Imano S."/>
            <person name="Ashida A."/>
            <person name="Sato I."/>
            <person name="Chiba S."/>
            <person name="Tanaka A."/>
            <person name="Camagna M."/>
            <person name="Takemoto D."/>
        </authorList>
    </citation>
    <scope>NUCLEOTIDE SEQUENCE [LARGE SCALE GENOMIC DNA]</scope>
    <source>
        <strain evidence="14">DP</strain>
    </source>
</reference>
<feature type="compositionally biased region" description="Low complexity" evidence="10">
    <location>
        <begin position="94"/>
        <end position="110"/>
    </location>
</feature>
<dbReference type="InterPro" id="IPR028055">
    <property type="entry name" value="YidC/Oxa/ALB_C"/>
</dbReference>
<comment type="similarity">
    <text evidence="2 9">Belongs to the OXA1/ALB3/YidC family.</text>
</comment>
<evidence type="ECO:0000256" key="4">
    <source>
        <dbReference type="ARBA" id="ARBA00022792"/>
    </source>
</evidence>
<proteinExistence type="inferred from homology"/>
<keyword evidence="4" id="KW-0999">Mitochondrion inner membrane</keyword>
<sequence length="487" mass="53364">MLPSRAIVRSGPSLGLRRQIPGRRANPPSTLSQQLGHGRQFSSPRSSRLPGLTSTSPFRVRNFAGPIVLGGVASSRQLSLWGHGKKKTSEEDALSLPQSPAEAASAPEVARPVDPAPDNALPTPPNEPAVSTSEVDLSSISDMVTGQDILNMPEQIGFLRALGLDFGWGTTSMMQWALEHLHIYTGLGWGASIMATAVLLRCLMFYPQVRSLKFSAVMQNLRKDPRSQEATKLIQQGFQSGDMELRQKGQYINKMLKEQYGVSNWGMLWSLGQIPFTFGLFRIVSAMANVPVPAMENAGYLWFPDLTATDPYFILPAAGTALMIGALAINAKHTPEQQRKMLKTMTYVFGVVGFVGTSFLSAAVNLMTVALGAATLITAVVLNNAVVRRTVGLPPHVAQTSSAPKQATYEAPRAANAPEAGLRERLNTNLNDMKKGLSDQFSSYTGIYSGTEEEKAEKKRRELIRKLEETRKRQERDEFNNKYKSKR</sequence>
<feature type="region of interest" description="Disordered" evidence="10">
    <location>
        <begin position="397"/>
        <end position="419"/>
    </location>
</feature>
<dbReference type="Proteomes" id="UP001562357">
    <property type="component" value="Unassembled WGS sequence"/>
</dbReference>
<accession>A0ABQ0CHB0</accession>
<feature type="region of interest" description="Disordered" evidence="10">
    <location>
        <begin position="1"/>
        <end position="56"/>
    </location>
</feature>
<feature type="transmembrane region" description="Helical" evidence="11">
    <location>
        <begin position="312"/>
        <end position="329"/>
    </location>
</feature>
<feature type="transmembrane region" description="Helical" evidence="11">
    <location>
        <begin position="366"/>
        <end position="386"/>
    </location>
</feature>
<protein>
    <recommendedName>
        <fullName evidence="12">Membrane insertase YidC/Oxa/ALB C-terminal domain-containing protein</fullName>
    </recommendedName>
</protein>
<keyword evidence="5" id="KW-0809">Transit peptide</keyword>
<evidence type="ECO:0000256" key="10">
    <source>
        <dbReference type="SAM" id="MobiDB-lite"/>
    </source>
</evidence>
<comment type="subcellular location">
    <subcellularLocation>
        <location evidence="9">Membrane</location>
        <topology evidence="9">Multi-pass membrane protein</topology>
    </subcellularLocation>
    <subcellularLocation>
        <location evidence="1">Mitochondrion inner membrane</location>
        <topology evidence="1">Multi-pass membrane protein</topology>
    </subcellularLocation>
</comment>
<dbReference type="PANTHER" id="PTHR12428">
    <property type="entry name" value="OXA1"/>
    <property type="match status" value="1"/>
</dbReference>
<dbReference type="Pfam" id="PF02096">
    <property type="entry name" value="60KD_IMP"/>
    <property type="match status" value="1"/>
</dbReference>
<evidence type="ECO:0000256" key="8">
    <source>
        <dbReference type="ARBA" id="ARBA00023136"/>
    </source>
</evidence>
<feature type="compositionally biased region" description="Basic and acidic residues" evidence="10">
    <location>
        <begin position="467"/>
        <end position="481"/>
    </location>
</feature>